<comment type="caution">
    <text evidence="1">The sequence shown here is derived from an EMBL/GenBank/DDBJ whole genome shotgun (WGS) entry which is preliminary data.</text>
</comment>
<accession>A0AAV7IYI5</accession>
<dbReference type="EMBL" id="JAHXZJ010000374">
    <property type="protein sequence ID" value="KAH0561105.1"/>
    <property type="molecule type" value="Genomic_DNA"/>
</dbReference>
<gene>
    <name evidence="1" type="ORF">KQX54_013107</name>
</gene>
<keyword evidence="2" id="KW-1185">Reference proteome</keyword>
<reference evidence="1 2" key="1">
    <citation type="journal article" date="2021" name="J. Hered.">
        <title>A chromosome-level genome assembly of the parasitoid wasp, Cotesia glomerata (Hymenoptera: Braconidae).</title>
        <authorList>
            <person name="Pinto B.J."/>
            <person name="Weis J.J."/>
            <person name="Gamble T."/>
            <person name="Ode P.J."/>
            <person name="Paul R."/>
            <person name="Zaspel J.M."/>
        </authorList>
    </citation>
    <scope>NUCLEOTIDE SEQUENCE [LARGE SCALE GENOMIC DNA]</scope>
    <source>
        <strain evidence="1">CgM1</strain>
    </source>
</reference>
<sequence>MKRGPYKLYLTPEGDGILPRSTFYRHLKKFRSAVTLDNSHVGSQNICDQETKANNPLNLDAVPEHGNLSSETVDRTEVSYIHDLNFERSSSNSWLYEDYDDESLLEEIWFDAEDLSLTDDFYVDYNNEHNQVYFTM</sequence>
<name>A0AAV7IYI5_COTGL</name>
<protein>
    <submittedName>
        <fullName evidence="1">Uncharacterized protein</fullName>
    </submittedName>
</protein>
<organism evidence="1 2">
    <name type="scientific">Cotesia glomerata</name>
    <name type="common">Lepidopteran parasitic wasp</name>
    <name type="synonym">Apanteles glomeratus</name>
    <dbReference type="NCBI Taxonomy" id="32391"/>
    <lineage>
        <taxon>Eukaryota</taxon>
        <taxon>Metazoa</taxon>
        <taxon>Ecdysozoa</taxon>
        <taxon>Arthropoda</taxon>
        <taxon>Hexapoda</taxon>
        <taxon>Insecta</taxon>
        <taxon>Pterygota</taxon>
        <taxon>Neoptera</taxon>
        <taxon>Endopterygota</taxon>
        <taxon>Hymenoptera</taxon>
        <taxon>Apocrita</taxon>
        <taxon>Ichneumonoidea</taxon>
        <taxon>Braconidae</taxon>
        <taxon>Microgastrinae</taxon>
        <taxon>Cotesia</taxon>
    </lineage>
</organism>
<evidence type="ECO:0000313" key="2">
    <source>
        <dbReference type="Proteomes" id="UP000826195"/>
    </source>
</evidence>
<dbReference type="Proteomes" id="UP000826195">
    <property type="component" value="Unassembled WGS sequence"/>
</dbReference>
<dbReference type="AlphaFoldDB" id="A0AAV7IYI5"/>
<proteinExistence type="predicted"/>
<evidence type="ECO:0000313" key="1">
    <source>
        <dbReference type="EMBL" id="KAH0561105.1"/>
    </source>
</evidence>